<feature type="domain" description="Peptidase A1" evidence="2">
    <location>
        <begin position="1"/>
        <end position="48"/>
    </location>
</feature>
<dbReference type="SUPFAM" id="SSF50630">
    <property type="entry name" value="Acid proteases"/>
    <property type="match status" value="1"/>
</dbReference>
<sequence length="61" mass="6707">MVAVNSYKMCLAFVDGGSQPRTPIIIGGHQLEDNLLHFDRANSRFGFSSNLLARSTTCSNF</sequence>
<accession>B9RTV1</accession>
<evidence type="ECO:0000313" key="4">
    <source>
        <dbReference type="Proteomes" id="UP000008311"/>
    </source>
</evidence>
<dbReference type="Pfam" id="PF14541">
    <property type="entry name" value="TAXi_C"/>
    <property type="match status" value="1"/>
</dbReference>
<dbReference type="PANTHER" id="PTHR47965">
    <property type="entry name" value="ASPARTYL PROTEASE-RELATED"/>
    <property type="match status" value="1"/>
</dbReference>
<reference evidence="4" key="1">
    <citation type="journal article" date="2010" name="Nat. Biotechnol.">
        <title>Draft genome sequence of the oilseed species Ricinus communis.</title>
        <authorList>
            <person name="Chan A.P."/>
            <person name="Crabtree J."/>
            <person name="Zhao Q."/>
            <person name="Lorenzi H."/>
            <person name="Orvis J."/>
            <person name="Puiu D."/>
            <person name="Melake-Berhan A."/>
            <person name="Jones K.M."/>
            <person name="Redman J."/>
            <person name="Chen G."/>
            <person name="Cahoon E.B."/>
            <person name="Gedil M."/>
            <person name="Stanke M."/>
            <person name="Haas B.J."/>
            <person name="Wortman J.R."/>
            <person name="Fraser-Liggett C.M."/>
            <person name="Ravel J."/>
            <person name="Rabinowicz P.D."/>
        </authorList>
    </citation>
    <scope>NUCLEOTIDE SEQUENCE [LARGE SCALE GENOMIC DNA]</scope>
    <source>
        <strain evidence="4">cv. Hale</strain>
    </source>
</reference>
<evidence type="ECO:0000256" key="1">
    <source>
        <dbReference type="ARBA" id="ARBA00007447"/>
    </source>
</evidence>
<dbReference type="InterPro" id="IPR033121">
    <property type="entry name" value="PEPTIDASE_A1"/>
</dbReference>
<dbReference type="STRING" id="3988.B9RTV1"/>
<dbReference type="PANTHER" id="PTHR47965:SF54">
    <property type="entry name" value="PEPTIDASE A1 DOMAIN-CONTAINING PROTEIN"/>
    <property type="match status" value="1"/>
</dbReference>
<protein>
    <recommendedName>
        <fullName evidence="2">Peptidase A1 domain-containing protein</fullName>
    </recommendedName>
</protein>
<dbReference type="Gene3D" id="2.40.70.10">
    <property type="entry name" value="Acid Proteases"/>
    <property type="match status" value="1"/>
</dbReference>
<dbReference type="AlphaFoldDB" id="B9RTV1"/>
<proteinExistence type="inferred from homology"/>
<dbReference type="GO" id="GO:0006508">
    <property type="term" value="P:proteolysis"/>
    <property type="evidence" value="ECO:0007669"/>
    <property type="project" value="InterPro"/>
</dbReference>
<keyword evidence="4" id="KW-1185">Reference proteome</keyword>
<dbReference type="InterPro" id="IPR001461">
    <property type="entry name" value="Aspartic_peptidase_A1"/>
</dbReference>
<name>B9RTV1_RICCO</name>
<evidence type="ECO:0000313" key="3">
    <source>
        <dbReference type="EMBL" id="EEF45333.1"/>
    </source>
</evidence>
<dbReference type="eggNOG" id="KOG1339">
    <property type="taxonomic scope" value="Eukaryota"/>
</dbReference>
<dbReference type="Proteomes" id="UP000008311">
    <property type="component" value="Unassembled WGS sequence"/>
</dbReference>
<gene>
    <name evidence="3" type="ORF">RCOM_0912880</name>
</gene>
<organism evidence="3 4">
    <name type="scientific">Ricinus communis</name>
    <name type="common">Castor bean</name>
    <dbReference type="NCBI Taxonomy" id="3988"/>
    <lineage>
        <taxon>Eukaryota</taxon>
        <taxon>Viridiplantae</taxon>
        <taxon>Streptophyta</taxon>
        <taxon>Embryophyta</taxon>
        <taxon>Tracheophyta</taxon>
        <taxon>Spermatophyta</taxon>
        <taxon>Magnoliopsida</taxon>
        <taxon>eudicotyledons</taxon>
        <taxon>Gunneridae</taxon>
        <taxon>Pentapetalae</taxon>
        <taxon>rosids</taxon>
        <taxon>fabids</taxon>
        <taxon>Malpighiales</taxon>
        <taxon>Euphorbiaceae</taxon>
        <taxon>Acalyphoideae</taxon>
        <taxon>Acalypheae</taxon>
        <taxon>Ricinus</taxon>
    </lineage>
</organism>
<dbReference type="PROSITE" id="PS51767">
    <property type="entry name" value="PEPTIDASE_A1"/>
    <property type="match status" value="1"/>
</dbReference>
<dbReference type="InterPro" id="IPR032799">
    <property type="entry name" value="TAXi_C"/>
</dbReference>
<comment type="similarity">
    <text evidence="1">Belongs to the peptidase A1 family.</text>
</comment>
<dbReference type="EMBL" id="EQ973814">
    <property type="protein sequence ID" value="EEF45333.1"/>
    <property type="molecule type" value="Genomic_DNA"/>
</dbReference>
<dbReference type="InterPro" id="IPR021109">
    <property type="entry name" value="Peptidase_aspartic_dom_sf"/>
</dbReference>
<evidence type="ECO:0000259" key="2">
    <source>
        <dbReference type="PROSITE" id="PS51767"/>
    </source>
</evidence>
<dbReference type="InParanoid" id="B9RTV1"/>
<dbReference type="GO" id="GO:0004190">
    <property type="term" value="F:aspartic-type endopeptidase activity"/>
    <property type="evidence" value="ECO:0007669"/>
    <property type="project" value="InterPro"/>
</dbReference>